<dbReference type="GO" id="GO:0021952">
    <property type="term" value="P:central nervous system projection neuron axonogenesis"/>
    <property type="evidence" value="ECO:0007669"/>
    <property type="project" value="TreeGrafter"/>
</dbReference>
<keyword evidence="5" id="KW-0206">Cytoskeleton</keyword>
<evidence type="ECO:0000256" key="1">
    <source>
        <dbReference type="ARBA" id="ARBA00004245"/>
    </source>
</evidence>
<dbReference type="GO" id="GO:1990535">
    <property type="term" value="P:neuron projection maintenance"/>
    <property type="evidence" value="ECO:0007669"/>
    <property type="project" value="TreeGrafter"/>
</dbReference>
<feature type="non-terminal residue" evidence="6">
    <location>
        <position position="1"/>
    </location>
</feature>
<evidence type="ECO:0000256" key="4">
    <source>
        <dbReference type="ARBA" id="ARBA00022490"/>
    </source>
</evidence>
<organism evidence="6">
    <name type="scientific">Lygus hesperus</name>
    <name type="common">Western plant bug</name>
    <dbReference type="NCBI Taxonomy" id="30085"/>
    <lineage>
        <taxon>Eukaryota</taxon>
        <taxon>Metazoa</taxon>
        <taxon>Ecdysozoa</taxon>
        <taxon>Arthropoda</taxon>
        <taxon>Hexapoda</taxon>
        <taxon>Insecta</taxon>
        <taxon>Pterygota</taxon>
        <taxon>Neoptera</taxon>
        <taxon>Paraneoptera</taxon>
        <taxon>Hemiptera</taxon>
        <taxon>Heteroptera</taxon>
        <taxon>Panheteroptera</taxon>
        <taxon>Cimicomorpha</taxon>
        <taxon>Miridae</taxon>
        <taxon>Mirini</taxon>
        <taxon>Lygus</taxon>
    </lineage>
</organism>
<dbReference type="PANTHER" id="PTHR46321:SF1">
    <property type="entry name" value="KIF-BINDING PROTEIN"/>
    <property type="match status" value="1"/>
</dbReference>
<dbReference type="SUPFAM" id="SSF48452">
    <property type="entry name" value="TPR-like"/>
    <property type="match status" value="1"/>
</dbReference>
<protein>
    <recommendedName>
        <fullName evidence="3">KIF-binding protein</fullName>
    </recommendedName>
</protein>
<dbReference type="AlphaFoldDB" id="A0A146MF72"/>
<evidence type="ECO:0000256" key="3">
    <source>
        <dbReference type="ARBA" id="ARBA00016840"/>
    </source>
</evidence>
<gene>
    <name evidence="6" type="primary">kbp_1</name>
    <name evidence="6" type="ORF">g.75596</name>
</gene>
<keyword evidence="4" id="KW-0963">Cytoplasm</keyword>
<evidence type="ECO:0000256" key="5">
    <source>
        <dbReference type="ARBA" id="ARBA00023212"/>
    </source>
</evidence>
<dbReference type="Gene3D" id="1.25.40.10">
    <property type="entry name" value="Tetratricopeptide repeat domain"/>
    <property type="match status" value="1"/>
</dbReference>
<accession>A0A146MF72</accession>
<evidence type="ECO:0000313" key="6">
    <source>
        <dbReference type="EMBL" id="JAQ17497.1"/>
    </source>
</evidence>
<comment type="similarity">
    <text evidence="2">Belongs to the KIF-binding protein family.</text>
</comment>
<dbReference type="Pfam" id="PF12309">
    <property type="entry name" value="KBP_C"/>
    <property type="match status" value="1"/>
</dbReference>
<proteinExistence type="inferred from homology"/>
<evidence type="ECO:0000256" key="2">
    <source>
        <dbReference type="ARBA" id="ARBA00010305"/>
    </source>
</evidence>
<dbReference type="GO" id="GO:0005856">
    <property type="term" value="C:cytoskeleton"/>
    <property type="evidence" value="ECO:0007669"/>
    <property type="project" value="UniProtKB-SubCell"/>
</dbReference>
<dbReference type="InterPro" id="IPR011990">
    <property type="entry name" value="TPR-like_helical_dom_sf"/>
</dbReference>
<dbReference type="EMBL" id="GDHC01001132">
    <property type="protein sequence ID" value="JAQ17497.1"/>
    <property type="molecule type" value="Transcribed_RNA"/>
</dbReference>
<sequence length="661" mass="76145">LNTYKNFTEQIFRLVLYFNQLHYYSKIFVSNKYLIIFYCDPSTPVRLIEWVRFEGVTPTFEGNMSDESTPDTDCQVSGSNTECSWREIIKDRYLRAEKLLEESVKDPVTFPYKSKYAARELLRELAELLRQKSQSLEGASIGSISEEELNVMLAGVLVMIANVDIEVEEPASAELNLRDALALIDDDPTNPLNITISMSALNQLGLLWSMRGENEKGLDHLKRAEKLYNTFSGGSVEPCDVKSLFTTANENNGRSQLEKLFTHTLYYLAQVFKSLGMDERSALYCHSTLERQVERDHNFGRIEWAVNAATLSQYLAEKYAFKEARHHLAAAQHFMRIEEKALSEISQESEEFVTLKENWDRRNSDVARCWVKYCLLLLCTSRERLMGTSNEDHGDPPPVPPKDLVGLSFPTLDLKDEEKLVTADYVLVYDDAKQVFLFGQKCCNVALEYNTLDGHVTDHVNICEDLSGLYRLLAFYEENDDSQCKMHKRRLDLLSKVVVSLNPQYYLDLCRSLWMELGTICLAMAEIKLMKINATKNPESKAVMKCNSILRDGVDYIEKYIHSYDDKQKQGPPDRYPENVEKDIISAHLLVANMYMKFPTADRVKHLYYNSKSLDVYKAVVSYCKRNKEFKDMEDELRLAEEMTLLLPAKIARINDQISRE</sequence>
<dbReference type="PANTHER" id="PTHR46321">
    <property type="entry name" value="KIF1-BINDING PROTEIN"/>
    <property type="match status" value="1"/>
</dbReference>
<reference evidence="6" key="1">
    <citation type="journal article" date="2016" name="Gigascience">
        <title>De novo construction of an expanded transcriptome assembly for the western tarnished plant bug, Lygus hesperus.</title>
        <authorList>
            <person name="Tassone E.E."/>
            <person name="Geib S.M."/>
            <person name="Hall B."/>
            <person name="Fabrick J.A."/>
            <person name="Brent C.S."/>
            <person name="Hull J.J."/>
        </authorList>
    </citation>
    <scope>NUCLEOTIDE SEQUENCE</scope>
</reference>
<dbReference type="InterPro" id="IPR022083">
    <property type="entry name" value="KBP"/>
</dbReference>
<comment type="subcellular location">
    <subcellularLocation>
        <location evidence="1">Cytoplasm</location>
        <location evidence="1">Cytoskeleton</location>
    </subcellularLocation>
</comment>
<name>A0A146MF72_LYGHE</name>
<dbReference type="GO" id="GO:0000226">
    <property type="term" value="P:microtubule cytoskeleton organization"/>
    <property type="evidence" value="ECO:0007669"/>
    <property type="project" value="TreeGrafter"/>
</dbReference>